<dbReference type="PANTHER" id="PTHR11216:SF174">
    <property type="entry name" value="GH06923P"/>
    <property type="match status" value="1"/>
</dbReference>
<keyword evidence="2" id="KW-0175">Coiled coil</keyword>
<dbReference type="InterPro" id="IPR011992">
    <property type="entry name" value="EF-hand-dom_pair"/>
</dbReference>
<dbReference type="PANTHER" id="PTHR11216">
    <property type="entry name" value="EH DOMAIN"/>
    <property type="match status" value="1"/>
</dbReference>
<dbReference type="PROSITE" id="PS50222">
    <property type="entry name" value="EF_HAND_2"/>
    <property type="match status" value="1"/>
</dbReference>
<dbReference type="Gene3D" id="1.10.287.1490">
    <property type="match status" value="1"/>
</dbReference>
<proteinExistence type="predicted"/>
<feature type="domain" description="EH" evidence="3">
    <location>
        <begin position="14"/>
        <end position="102"/>
    </location>
</feature>
<evidence type="ECO:0000259" key="4">
    <source>
        <dbReference type="PROSITE" id="PS50222"/>
    </source>
</evidence>
<evidence type="ECO:0000256" key="1">
    <source>
        <dbReference type="ARBA" id="ARBA00022837"/>
    </source>
</evidence>
<dbReference type="InterPro" id="IPR002048">
    <property type="entry name" value="EF_hand_dom"/>
</dbReference>
<organism evidence="5 6">
    <name type="scientific">Mesocestoides corti</name>
    <name type="common">Flatworm</name>
    <dbReference type="NCBI Taxonomy" id="53468"/>
    <lineage>
        <taxon>Eukaryota</taxon>
        <taxon>Metazoa</taxon>
        <taxon>Spiralia</taxon>
        <taxon>Lophotrochozoa</taxon>
        <taxon>Platyhelminthes</taxon>
        <taxon>Cestoda</taxon>
        <taxon>Eucestoda</taxon>
        <taxon>Cyclophyllidea</taxon>
        <taxon>Mesocestoididae</taxon>
        <taxon>Mesocestoides</taxon>
    </lineage>
</organism>
<dbReference type="PROSITE" id="PS00018">
    <property type="entry name" value="EF_HAND_1"/>
    <property type="match status" value="1"/>
</dbReference>
<dbReference type="InterPro" id="IPR018247">
    <property type="entry name" value="EF_Hand_1_Ca_BS"/>
</dbReference>
<dbReference type="GO" id="GO:0005509">
    <property type="term" value="F:calcium ion binding"/>
    <property type="evidence" value="ECO:0007669"/>
    <property type="project" value="InterPro"/>
</dbReference>
<feature type="coiled-coil region" evidence="2">
    <location>
        <begin position="386"/>
        <end position="434"/>
    </location>
</feature>
<sequence length="511" mass="57421">MGGSSSEWAIPSDNIKKYESMFESMERCSDKVSGEVMKKFLHDTKLPVEILRAIWDLSDLDKDGFLDRFEFILTMHLVCHCLEGRPLPQTLPLDLVPPNKRGGASEPLALMPPSSLSDHGIVSLSQASPLFVSFCLARAFQSFLFIIELQRCTTDNPKNPALLFKATHVSQGFPEGQPPPQTLEWAVPKALQAQIAPVFLSMDKDVDGLVAGADVHDFFVNSSLPQAVLARIWDLVDLQHNGLLNQYVLTLFSPRHSVFNREQFIVAVHLANEQIASRCSRALPETLPPALIPPSLRPVTLEPSEYEESNKLLAEIDKLRRERLCVEAESARLTTDANQRSTEVSKLQAAEETLLQTSQTLASQRTRAERYVADLIERRTLLQSQMSEVANKVKEQQASVEALRGQVTNQQISIRTQEEEVAQLRSAITDRKREETGLLQQIAERRTRVEAVETENRSISDRNDQESKRIASLELVREQLLQALDQYAKLLAGDTSVTEPDDEHIQKLVSW</sequence>
<dbReference type="GO" id="GO:0005737">
    <property type="term" value="C:cytoplasm"/>
    <property type="evidence" value="ECO:0007669"/>
    <property type="project" value="TreeGrafter"/>
</dbReference>
<dbReference type="OrthoDB" id="524326at2759"/>
<dbReference type="InterPro" id="IPR000261">
    <property type="entry name" value="EH_dom"/>
</dbReference>
<dbReference type="Proteomes" id="UP000267029">
    <property type="component" value="Unassembled WGS sequence"/>
</dbReference>
<dbReference type="AlphaFoldDB" id="A0A158QVP9"/>
<evidence type="ECO:0008006" key="7">
    <source>
        <dbReference type="Google" id="ProtNLM"/>
    </source>
</evidence>
<dbReference type="PROSITE" id="PS50031">
    <property type="entry name" value="EH"/>
    <property type="match status" value="2"/>
</dbReference>
<dbReference type="Pfam" id="PF12763">
    <property type="entry name" value="EH"/>
    <property type="match status" value="2"/>
</dbReference>
<feature type="domain" description="EH" evidence="3">
    <location>
        <begin position="191"/>
        <end position="298"/>
    </location>
</feature>
<evidence type="ECO:0000313" key="5">
    <source>
        <dbReference type="EMBL" id="VDD82275.1"/>
    </source>
</evidence>
<keyword evidence="6" id="KW-1185">Reference proteome</keyword>
<accession>A0A158QVP9</accession>
<evidence type="ECO:0000256" key="2">
    <source>
        <dbReference type="SAM" id="Coils"/>
    </source>
</evidence>
<dbReference type="STRING" id="53468.A0A158QVP9"/>
<evidence type="ECO:0000313" key="6">
    <source>
        <dbReference type="Proteomes" id="UP000267029"/>
    </source>
</evidence>
<dbReference type="CDD" id="cd00052">
    <property type="entry name" value="EH"/>
    <property type="match status" value="2"/>
</dbReference>
<dbReference type="GO" id="GO:0006897">
    <property type="term" value="P:endocytosis"/>
    <property type="evidence" value="ECO:0007669"/>
    <property type="project" value="TreeGrafter"/>
</dbReference>
<dbReference type="SUPFAM" id="SSF47473">
    <property type="entry name" value="EF-hand"/>
    <property type="match status" value="2"/>
</dbReference>
<dbReference type="Gene3D" id="1.10.238.10">
    <property type="entry name" value="EF-hand"/>
    <property type="match status" value="2"/>
</dbReference>
<dbReference type="EMBL" id="UXSR01005483">
    <property type="protein sequence ID" value="VDD82275.1"/>
    <property type="molecule type" value="Genomic_DNA"/>
</dbReference>
<gene>
    <name evidence="5" type="ORF">MCOS_LOCUS8278</name>
</gene>
<keyword evidence="1" id="KW-0106">Calcium</keyword>
<evidence type="ECO:0000259" key="3">
    <source>
        <dbReference type="PROSITE" id="PS50031"/>
    </source>
</evidence>
<feature type="coiled-coil region" evidence="2">
    <location>
        <begin position="463"/>
        <end position="490"/>
    </location>
</feature>
<feature type="domain" description="EF-hand" evidence="4">
    <location>
        <begin position="46"/>
        <end position="81"/>
    </location>
</feature>
<reference evidence="5 6" key="1">
    <citation type="submission" date="2018-10" db="EMBL/GenBank/DDBJ databases">
        <authorList>
            <consortium name="Pathogen Informatics"/>
        </authorList>
    </citation>
    <scope>NUCLEOTIDE SEQUENCE [LARGE SCALE GENOMIC DNA]</scope>
</reference>
<dbReference type="GO" id="GO:0016197">
    <property type="term" value="P:endosomal transport"/>
    <property type="evidence" value="ECO:0007669"/>
    <property type="project" value="TreeGrafter"/>
</dbReference>
<dbReference type="SMART" id="SM00027">
    <property type="entry name" value="EH"/>
    <property type="match status" value="2"/>
</dbReference>
<name>A0A158QVP9_MESCO</name>
<dbReference type="GO" id="GO:0005886">
    <property type="term" value="C:plasma membrane"/>
    <property type="evidence" value="ECO:0007669"/>
    <property type="project" value="TreeGrafter"/>
</dbReference>
<protein>
    <recommendedName>
        <fullName evidence="7">EH domain-containing protein</fullName>
    </recommendedName>
</protein>